<dbReference type="InterPro" id="IPR027640">
    <property type="entry name" value="Kinesin-like_fam"/>
</dbReference>
<evidence type="ECO:0000256" key="11">
    <source>
        <dbReference type="SAM" id="Coils"/>
    </source>
</evidence>
<dbReference type="PANTHER" id="PTHR47969:SF15">
    <property type="entry name" value="CHROMOSOME-ASSOCIATED KINESIN KIF4A-RELATED"/>
    <property type="match status" value="1"/>
</dbReference>
<evidence type="ECO:0000256" key="8">
    <source>
        <dbReference type="ARBA" id="ARBA00023212"/>
    </source>
</evidence>
<accession>A0A6G0XLG5</accession>
<dbReference type="InterPro" id="IPR027417">
    <property type="entry name" value="P-loop_NTPase"/>
</dbReference>
<dbReference type="PANTHER" id="PTHR47969">
    <property type="entry name" value="CHROMOSOME-ASSOCIATED KINESIN KIF4A-RELATED"/>
    <property type="match status" value="1"/>
</dbReference>
<feature type="coiled-coil region" evidence="11">
    <location>
        <begin position="1090"/>
        <end position="1156"/>
    </location>
</feature>
<dbReference type="CDD" id="cd00106">
    <property type="entry name" value="KISc"/>
    <property type="match status" value="1"/>
</dbReference>
<evidence type="ECO:0000256" key="9">
    <source>
        <dbReference type="ARBA" id="ARBA00034704"/>
    </source>
</evidence>
<keyword evidence="3" id="KW-0493">Microtubule</keyword>
<comment type="subcellular location">
    <subcellularLocation>
        <location evidence="1">Cytoplasm</location>
        <location evidence="1">Cytoskeleton</location>
    </subcellularLocation>
</comment>
<dbReference type="InterPro" id="IPR036961">
    <property type="entry name" value="Kinesin_motor_dom_sf"/>
</dbReference>
<dbReference type="GO" id="GO:0003777">
    <property type="term" value="F:microtubule motor activity"/>
    <property type="evidence" value="ECO:0007669"/>
    <property type="project" value="InterPro"/>
</dbReference>
<sequence>MTGGLRRCVNAEATVSQSLVLSSVVALKKEPRNFFFDCVFGEKSTQEHVFDRVGRPITTACLEGYNGTIFAYGQTGSGKTYTMLGDNQNKGLVPRVLQYLFDRQDANDSSSSIEYTYMCSFLEIYNEKVYDLLDMSNSAGENGLQLRENHSRGVFVEGLQESVVHNAQEAANLMAIGTQNRHVGETSMNRESSRSHSVFVLHIHSTETTSDGLIKKRQARFNLVDLAGSERQKSTEAAGERLKEAGNINKSLSALGNVILALAESATGKSRHVHYRDSKLTYLLKDSLGGNSKTFMIAAISPAEDCLSETLSTLKFAQRAKMIKNNAFINEDTLGEDFTVLQEEIKRLRQQLALMSTQTTSSRPNFVSSLQQNPLPVDCDPTVDSRFRELETTLSHVVEEHITQKRSMEMLQLREQHVRELCAQMKRKIMHLRLLLKLKADKEKDNQILEIERELECNPSIDALEWRIKYEDMEKNFVDLQDTLAHVEEVEQIHMMHLEVAKQLAVVIKDKHTLQDRLNASPSALSEDFEAMKQSLVLPLEAKISEHQFMQNHAETELARLSVTLHRSQKVQNELQQKLILQQELLNTWDKQSQAMQDKLSEEIAKRENESVELSKQLSETRNQLVRLKIETHLQLVQAQTEHDHAMAREKERYATLEASFIQLKSQNDATVAGFDQTIKLANITIESLTEQVTALEISNKSKQETIQNLKQEHEVAISNVTEQFDSKLNHYLKSVEDLNGQIEELTLKKTSLEQNITELNTATSNMQQKYSLDIDELNRSLEAKDEELQIAINEAVQVTCDFNQASQEFKQKESDLQLALQNRMNQVSALEDKNMEIQSSFEERIAEVAQKLEQSTNHVDNLMFSNQALENTITQLKIEIDQTKNEREIAVTKLLETLESKEDKLQVAIGEIERVTYEWKEAIVAHENKESELLRIVSEEKSRVAQLESKVNELLSQIHSLEAANRNLEVVIEELKSQIATNLKIYEENIAQHFEKFSLKEDELRQAVTDLEKTTEDMNKRSEIHACNERELLDNLTKATSKAKSLEEANADVKMKYETHVKQSGNDIHELKKKNVSLEFKINDTSTRNLQLENSIVELKGAVDEIEDRLQEAIGEVERLTFEMKQAQDLHESIRADLERQIGEETAKSKGLEKAKSMVQTSFEEKIGTAAEKMQTAFHNLDAIVLKNQYLEHKIKQLDADRQRKDATILGQEQRLTFYDEKLKSAAKSLNETKEQLAEAMKKEIEMRGFLDREIAANSMAKETFDIELAAATERMNSLIAEKEALENEKTSLEETIQRNTLVVEELKASLLIKEKKLVESASEIERVTNDLSNAIEKYNSREAELLQEISQIQSEKQTTEAHHLKNVERLKEETKQRENNILELLEKANMSVKSLETKLADVETINLTLEKQIENAEDLAKQLKKVQDEKIIVDNLLQLQQNEKAAAKEDSIKRESALKEEIAELKQHNDVLCSTLQLDKAEFQARIEALEFSLKDKTAMYDDLQKEWSDAKTTLDTERKKVKEEHDTIRLKMIDAAYELDQTKRENERLNVDLESLQKKLKELMEEKEKLVGQGNVRQKIQHHIKIKEENNRLVQEVRQLTDEKFRLKNRVEKLEIMLGKENFQGSPPKKQKVESPTNKRTRA</sequence>
<evidence type="ECO:0000313" key="15">
    <source>
        <dbReference type="Proteomes" id="UP000481153"/>
    </source>
</evidence>
<comment type="caution">
    <text evidence="14">The sequence shown here is derived from an EMBL/GenBank/DDBJ whole genome shotgun (WGS) entry which is preliminary data.</text>
</comment>
<feature type="region of interest" description="Disordered" evidence="12">
    <location>
        <begin position="1622"/>
        <end position="1646"/>
    </location>
</feature>
<dbReference type="FunFam" id="3.40.850.10:FF:000019">
    <property type="entry name" value="Kinesin-like protein KIN-5D"/>
    <property type="match status" value="1"/>
</dbReference>
<reference evidence="14 15" key="1">
    <citation type="submission" date="2019-07" db="EMBL/GenBank/DDBJ databases">
        <title>Genomics analysis of Aphanomyces spp. identifies a new class of oomycete effector associated with host adaptation.</title>
        <authorList>
            <person name="Gaulin E."/>
        </authorList>
    </citation>
    <scope>NUCLEOTIDE SEQUENCE [LARGE SCALE GENOMIC DNA]</scope>
    <source>
        <strain evidence="14 15">ATCC 201684</strain>
    </source>
</reference>
<feature type="coiled-coil region" evidence="11">
    <location>
        <begin position="597"/>
        <end position="795"/>
    </location>
</feature>
<evidence type="ECO:0000256" key="4">
    <source>
        <dbReference type="ARBA" id="ARBA00022741"/>
    </source>
</evidence>
<name>A0A6G0XLG5_9STRA</name>
<dbReference type="Proteomes" id="UP000481153">
    <property type="component" value="Unassembled WGS sequence"/>
</dbReference>
<evidence type="ECO:0000259" key="13">
    <source>
        <dbReference type="PROSITE" id="PS50067"/>
    </source>
</evidence>
<feature type="coiled-coil region" evidence="11">
    <location>
        <begin position="1542"/>
        <end position="1620"/>
    </location>
</feature>
<dbReference type="GO" id="GO:0005874">
    <property type="term" value="C:microtubule"/>
    <property type="evidence" value="ECO:0007669"/>
    <property type="project" value="UniProtKB-KW"/>
</dbReference>
<feature type="coiled-coil region" evidence="11">
    <location>
        <begin position="1217"/>
        <end position="1509"/>
    </location>
</feature>
<keyword evidence="6 11" id="KW-0175">Coiled coil</keyword>
<dbReference type="GO" id="GO:0005524">
    <property type="term" value="F:ATP binding"/>
    <property type="evidence" value="ECO:0007669"/>
    <property type="project" value="UniProtKB-UniRule"/>
</dbReference>
<dbReference type="VEuPathDB" id="FungiDB:AeMF1_012075"/>
<comment type="similarity">
    <text evidence="9">Belongs to the TRAFAC class myosin-kinesin ATPase superfamily. Kinesin family. KIN-5/BimC subfamily.</text>
</comment>
<dbReference type="SUPFAM" id="SSF52540">
    <property type="entry name" value="P-loop containing nucleoside triphosphate hydrolases"/>
    <property type="match status" value="1"/>
</dbReference>
<protein>
    <recommendedName>
        <fullName evidence="13">Kinesin motor domain-containing protein</fullName>
    </recommendedName>
</protein>
<dbReference type="GO" id="GO:0005875">
    <property type="term" value="C:microtubule associated complex"/>
    <property type="evidence" value="ECO:0007669"/>
    <property type="project" value="TreeGrafter"/>
</dbReference>
<feature type="domain" description="Kinesin motor" evidence="13">
    <location>
        <begin position="1"/>
        <end position="323"/>
    </location>
</feature>
<keyword evidence="2" id="KW-0963">Cytoplasm</keyword>
<dbReference type="Pfam" id="PF00225">
    <property type="entry name" value="Kinesin"/>
    <property type="match status" value="1"/>
</dbReference>
<dbReference type="PROSITE" id="PS00411">
    <property type="entry name" value="KINESIN_MOTOR_1"/>
    <property type="match status" value="1"/>
</dbReference>
<evidence type="ECO:0000256" key="12">
    <source>
        <dbReference type="SAM" id="MobiDB-lite"/>
    </source>
</evidence>
<keyword evidence="4 10" id="KW-0547">Nucleotide-binding</keyword>
<dbReference type="EMBL" id="VJMJ01000041">
    <property type="protein sequence ID" value="KAF0741027.1"/>
    <property type="molecule type" value="Genomic_DNA"/>
</dbReference>
<evidence type="ECO:0000256" key="10">
    <source>
        <dbReference type="PROSITE-ProRule" id="PRU00283"/>
    </source>
</evidence>
<dbReference type="InterPro" id="IPR001752">
    <property type="entry name" value="Kinesin_motor_dom"/>
</dbReference>
<keyword evidence="7 10" id="KW-0505">Motor protein</keyword>
<evidence type="ECO:0000256" key="2">
    <source>
        <dbReference type="ARBA" id="ARBA00022490"/>
    </source>
</evidence>
<dbReference type="Gene3D" id="3.40.850.10">
    <property type="entry name" value="Kinesin motor domain"/>
    <property type="match status" value="1"/>
</dbReference>
<dbReference type="PRINTS" id="PR00380">
    <property type="entry name" value="KINESINHEAVY"/>
</dbReference>
<dbReference type="PROSITE" id="PS50067">
    <property type="entry name" value="KINESIN_MOTOR_2"/>
    <property type="match status" value="1"/>
</dbReference>
<dbReference type="SMART" id="SM00129">
    <property type="entry name" value="KISc"/>
    <property type="match status" value="1"/>
</dbReference>
<evidence type="ECO:0000256" key="1">
    <source>
        <dbReference type="ARBA" id="ARBA00004245"/>
    </source>
</evidence>
<evidence type="ECO:0000313" key="14">
    <source>
        <dbReference type="EMBL" id="KAF0741027.1"/>
    </source>
</evidence>
<evidence type="ECO:0000256" key="5">
    <source>
        <dbReference type="ARBA" id="ARBA00022840"/>
    </source>
</evidence>
<dbReference type="GO" id="GO:0008017">
    <property type="term" value="F:microtubule binding"/>
    <property type="evidence" value="ECO:0007669"/>
    <property type="project" value="InterPro"/>
</dbReference>
<dbReference type="GO" id="GO:0007052">
    <property type="term" value="P:mitotic spindle organization"/>
    <property type="evidence" value="ECO:0007669"/>
    <property type="project" value="TreeGrafter"/>
</dbReference>
<evidence type="ECO:0000256" key="7">
    <source>
        <dbReference type="ARBA" id="ARBA00023175"/>
    </source>
</evidence>
<proteinExistence type="inferred from homology"/>
<evidence type="ECO:0000256" key="3">
    <source>
        <dbReference type="ARBA" id="ARBA00022701"/>
    </source>
</evidence>
<keyword evidence="5 10" id="KW-0067">ATP-binding</keyword>
<dbReference type="InterPro" id="IPR019821">
    <property type="entry name" value="Kinesin_motor_CS"/>
</dbReference>
<keyword evidence="15" id="KW-1185">Reference proteome</keyword>
<keyword evidence="8" id="KW-0206">Cytoskeleton</keyword>
<feature type="coiled-coil region" evidence="11">
    <location>
        <begin position="331"/>
        <end position="358"/>
    </location>
</feature>
<feature type="coiled-coil region" evidence="11">
    <location>
        <begin position="860"/>
        <end position="1057"/>
    </location>
</feature>
<feature type="binding site" evidence="10">
    <location>
        <begin position="73"/>
        <end position="80"/>
    </location>
    <ligand>
        <name>ATP</name>
        <dbReference type="ChEBI" id="CHEBI:30616"/>
    </ligand>
</feature>
<gene>
    <name evidence="14" type="ORF">Ae201684_003599</name>
</gene>
<feature type="compositionally biased region" description="Polar residues" evidence="12">
    <location>
        <begin position="1637"/>
        <end position="1646"/>
    </location>
</feature>
<evidence type="ECO:0000256" key="6">
    <source>
        <dbReference type="ARBA" id="ARBA00023054"/>
    </source>
</evidence>
<dbReference type="GO" id="GO:0051231">
    <property type="term" value="P:spindle elongation"/>
    <property type="evidence" value="ECO:0007669"/>
    <property type="project" value="TreeGrafter"/>
</dbReference>
<organism evidence="14 15">
    <name type="scientific">Aphanomyces euteiches</name>
    <dbReference type="NCBI Taxonomy" id="100861"/>
    <lineage>
        <taxon>Eukaryota</taxon>
        <taxon>Sar</taxon>
        <taxon>Stramenopiles</taxon>
        <taxon>Oomycota</taxon>
        <taxon>Saprolegniomycetes</taxon>
        <taxon>Saprolegniales</taxon>
        <taxon>Verrucalvaceae</taxon>
        <taxon>Aphanomyces</taxon>
    </lineage>
</organism>
<dbReference type="GO" id="GO:0007018">
    <property type="term" value="P:microtubule-based movement"/>
    <property type="evidence" value="ECO:0007669"/>
    <property type="project" value="InterPro"/>
</dbReference>